<dbReference type="PANTHER" id="PTHR11101:SF16">
    <property type="entry name" value="PHOSPHATE TRANSPORTER"/>
    <property type="match status" value="1"/>
</dbReference>
<feature type="transmembrane region" description="Helical" evidence="6">
    <location>
        <begin position="507"/>
        <end position="526"/>
    </location>
</feature>
<dbReference type="Pfam" id="PF01384">
    <property type="entry name" value="PHO4"/>
    <property type="match status" value="1"/>
</dbReference>
<evidence type="ECO:0000256" key="1">
    <source>
        <dbReference type="ARBA" id="ARBA00004141"/>
    </source>
</evidence>
<feature type="transmembrane region" description="Helical" evidence="6">
    <location>
        <begin position="154"/>
        <end position="182"/>
    </location>
</feature>
<gene>
    <name evidence="7" type="ORF">E7101_02440</name>
</gene>
<comment type="subcellular location">
    <subcellularLocation>
        <location evidence="1 6">Membrane</location>
        <topology evidence="1 6">Multi-pass membrane protein</topology>
    </subcellularLocation>
</comment>
<dbReference type="GO" id="GO:0016020">
    <property type="term" value="C:membrane"/>
    <property type="evidence" value="ECO:0007669"/>
    <property type="project" value="UniProtKB-SubCell"/>
</dbReference>
<dbReference type="AlphaFoldDB" id="A0A9D5S980"/>
<dbReference type="EMBL" id="SUYC01000002">
    <property type="protein sequence ID" value="MBE6269792.1"/>
    <property type="molecule type" value="Genomic_DNA"/>
</dbReference>
<feature type="transmembrane region" description="Helical" evidence="6">
    <location>
        <begin position="202"/>
        <end position="226"/>
    </location>
</feature>
<feature type="transmembrane region" description="Helical" evidence="6">
    <location>
        <begin position="272"/>
        <end position="290"/>
    </location>
</feature>
<reference evidence="7" key="1">
    <citation type="submission" date="2019-04" db="EMBL/GenBank/DDBJ databases">
        <title>Evolution of Biomass-Degrading Anaerobic Consortia Revealed by Metagenomics.</title>
        <authorList>
            <person name="Peng X."/>
        </authorList>
    </citation>
    <scope>NUCLEOTIDE SEQUENCE</scope>
    <source>
        <strain evidence="7">SIG140</strain>
    </source>
</reference>
<dbReference type="GO" id="GO:0035435">
    <property type="term" value="P:phosphate ion transmembrane transport"/>
    <property type="evidence" value="ECO:0007669"/>
    <property type="project" value="TreeGrafter"/>
</dbReference>
<protein>
    <recommendedName>
        <fullName evidence="6">Phosphate transporter</fullName>
    </recommendedName>
</protein>
<keyword evidence="6" id="KW-0592">Phosphate transport</keyword>
<organism evidence="7 8">
    <name type="scientific">Xylanibacter ruminicola</name>
    <name type="common">Prevotella ruminicola</name>
    <dbReference type="NCBI Taxonomy" id="839"/>
    <lineage>
        <taxon>Bacteria</taxon>
        <taxon>Pseudomonadati</taxon>
        <taxon>Bacteroidota</taxon>
        <taxon>Bacteroidia</taxon>
        <taxon>Bacteroidales</taxon>
        <taxon>Prevotellaceae</taxon>
        <taxon>Xylanibacter</taxon>
    </lineage>
</organism>
<feature type="transmembrane region" description="Helical" evidence="6">
    <location>
        <begin position="333"/>
        <end position="351"/>
    </location>
</feature>
<feature type="transmembrane region" description="Helical" evidence="6">
    <location>
        <begin position="481"/>
        <end position="501"/>
    </location>
</feature>
<evidence type="ECO:0000256" key="2">
    <source>
        <dbReference type="ARBA" id="ARBA00022448"/>
    </source>
</evidence>
<sequence length="760" mass="83509">MNTLFLGIVIFLIVLAVFDLVVGVSNDAVNFLNSAIGARVARYRTIVIIAAIGVFAGAALSNGMMDVARHGIMTPQYFSFYAVMCVFLAVMVTDVVLLDVFNTLGMPTSTTVSMVFELLGGTFAIALLQILHGATAADGTLLSLGDLLNTEKAISVILGIFLSVAIAFALGTLVQWVARLVFTFTYRVNGRTTDQTGKMGNLFASSLKIGIFGGLSVTAIVWFLLINGLKSSCLMTPELKEMVNQNTWWIIGGGIVVFSILMTLLSAMKLPVLKFVVLLGTFALAMAFAGNDLVNFVGVPLTGLEAYQDYTANGHGDAHNFMMRSLMDSAHTPAPYLIAAGVVMVLALIFSKKAQNVVKTSVDLSRQDEGDEMFGSSGVARTLVRTSRSIAHSIAAMIPRSMARWIDSRFNADAAVLKQGAAFDEIRAAVNLVLAGALVALGTSLKLPLSTTYVTFMVAMGASLADRAWSRESAVFRITGMLSVIGGWFITAGVAFILCFLVCTVLYYGSFVAMAAAIMLAIFLLVRSHLRYGKSNIANEADKLFTQILHAGDKTECWALLRKHVDYTTSQHLRQVSENYVALTNAFFYEDYRTLRRTTVLTESQRKDIKRQRRKQIIALRRIDPVLSVEKSTWYFLIINSLAQMVYCLKRMGEPCREHVGNNFSPVPSSYANEFLVVRNEIVHLFNRALSAESTTLIREDAAKLQSTLSNYRQRIIHDIQTKHLNIESMTVFLNLVQESQELLSALRHTMRGKSKFEKS</sequence>
<evidence type="ECO:0000256" key="6">
    <source>
        <dbReference type="RuleBase" id="RU363058"/>
    </source>
</evidence>
<accession>A0A9D5S980</accession>
<evidence type="ECO:0000256" key="5">
    <source>
        <dbReference type="ARBA" id="ARBA00023136"/>
    </source>
</evidence>
<comment type="similarity">
    <text evidence="6">Belongs to the inorganic phosphate transporter (PiT) (TC 2.A.20) family.</text>
</comment>
<feature type="transmembrane region" description="Helical" evidence="6">
    <location>
        <begin position="114"/>
        <end position="134"/>
    </location>
</feature>
<dbReference type="Proteomes" id="UP000806522">
    <property type="component" value="Unassembled WGS sequence"/>
</dbReference>
<dbReference type="InterPro" id="IPR001204">
    <property type="entry name" value="Phos_transporter"/>
</dbReference>
<evidence type="ECO:0000256" key="4">
    <source>
        <dbReference type="ARBA" id="ARBA00022989"/>
    </source>
</evidence>
<feature type="transmembrane region" description="Helical" evidence="6">
    <location>
        <begin position="41"/>
        <end position="60"/>
    </location>
</feature>
<dbReference type="PANTHER" id="PTHR11101">
    <property type="entry name" value="PHOSPHATE TRANSPORTER"/>
    <property type="match status" value="1"/>
</dbReference>
<keyword evidence="2 6" id="KW-0813">Transport</keyword>
<keyword evidence="4 6" id="KW-1133">Transmembrane helix</keyword>
<comment type="caution">
    <text evidence="7">The sequence shown here is derived from an EMBL/GenBank/DDBJ whole genome shotgun (WGS) entry which is preliminary data.</text>
</comment>
<feature type="transmembrane region" description="Helical" evidence="6">
    <location>
        <begin position="80"/>
        <end position="102"/>
    </location>
</feature>
<proteinExistence type="inferred from homology"/>
<keyword evidence="5 6" id="KW-0472">Membrane</keyword>
<dbReference type="GO" id="GO:0005315">
    <property type="term" value="F:phosphate transmembrane transporter activity"/>
    <property type="evidence" value="ECO:0007669"/>
    <property type="project" value="InterPro"/>
</dbReference>
<evidence type="ECO:0000256" key="3">
    <source>
        <dbReference type="ARBA" id="ARBA00022692"/>
    </source>
</evidence>
<feature type="transmembrane region" description="Helical" evidence="6">
    <location>
        <begin position="6"/>
        <end position="29"/>
    </location>
</feature>
<name>A0A9D5S980_XYLRU</name>
<evidence type="ECO:0000313" key="8">
    <source>
        <dbReference type="Proteomes" id="UP000806522"/>
    </source>
</evidence>
<feature type="transmembrane region" description="Helical" evidence="6">
    <location>
        <begin position="428"/>
        <end position="445"/>
    </location>
</feature>
<evidence type="ECO:0000313" key="7">
    <source>
        <dbReference type="EMBL" id="MBE6269792.1"/>
    </source>
</evidence>
<feature type="transmembrane region" description="Helical" evidence="6">
    <location>
        <begin position="246"/>
        <end position="265"/>
    </location>
</feature>
<keyword evidence="3 6" id="KW-0812">Transmembrane</keyword>